<feature type="binding site" evidence="14">
    <location>
        <position position="252"/>
    </location>
    <ligand>
        <name>urate</name>
        <dbReference type="ChEBI" id="CHEBI:17775"/>
    </ligand>
</feature>
<feature type="region of interest" description="Disordered" evidence="16">
    <location>
        <begin position="1"/>
        <end position="27"/>
    </location>
</feature>
<dbReference type="InterPro" id="IPR002042">
    <property type="entry name" value="Uricase"/>
</dbReference>
<feature type="active site" description="Charge relay system" evidence="13">
    <location>
        <position position="40"/>
    </location>
</feature>
<feature type="binding site" evidence="14">
    <location>
        <position position="187"/>
    </location>
    <ligand>
        <name>5-hydroxyisourate</name>
        <dbReference type="ChEBI" id="CHEBI:18072"/>
    </ligand>
</feature>
<keyword evidence="7 12" id="KW-0659">Purine metabolism</keyword>
<comment type="pathway">
    <text evidence="3 12">Purine metabolism; urate degradation; (S)-allantoin from urate: step 1/3.</text>
</comment>
<dbReference type="GeneTree" id="ENSGT00940000153229"/>
<dbReference type="GO" id="GO:0051289">
    <property type="term" value="P:protein homotetramerization"/>
    <property type="evidence" value="ECO:0007669"/>
    <property type="project" value="Ensembl"/>
</dbReference>
<evidence type="ECO:0000256" key="2">
    <source>
        <dbReference type="ARBA" id="ARBA00004275"/>
    </source>
</evidence>
<dbReference type="UniPathway" id="UPA00394">
    <property type="reaction ID" value="UER00650"/>
</dbReference>
<name>A0A3P8S491_AMPPE</name>
<dbReference type="Pfam" id="PF01014">
    <property type="entry name" value="Uricase"/>
    <property type="match status" value="2"/>
</dbReference>
<protein>
    <recommendedName>
        <fullName evidence="6 12">Uricase</fullName>
        <ecNumber evidence="5 12">1.7.3.3</ecNumber>
    </recommendedName>
    <alternativeName>
        <fullName evidence="10 12">Urate oxidase</fullName>
    </alternativeName>
</protein>
<feature type="binding site" evidence="14">
    <location>
        <position position="279"/>
    </location>
    <ligand>
        <name>5-hydroxyisourate</name>
        <dbReference type="ChEBI" id="CHEBI:18072"/>
    </ligand>
</feature>
<comment type="function">
    <text evidence="1 12 15">Catalyzes the oxidation of uric acid to 5-hydroxyisourate, which is further processed to form (S)-allantoin.</text>
</comment>
<dbReference type="PANTHER" id="PTHR42874">
    <property type="entry name" value="URICASE"/>
    <property type="match status" value="1"/>
</dbReference>
<feature type="active site" description="Charge relay system" evidence="13">
    <location>
        <position position="281"/>
    </location>
</feature>
<reference evidence="17" key="2">
    <citation type="submission" date="2025-08" db="UniProtKB">
        <authorList>
            <consortium name="Ensembl"/>
        </authorList>
    </citation>
    <scope>IDENTIFICATION</scope>
</reference>
<evidence type="ECO:0000256" key="10">
    <source>
        <dbReference type="ARBA" id="ARBA00031317"/>
    </source>
</evidence>
<evidence type="ECO:0000256" key="14">
    <source>
        <dbReference type="PIRSR" id="PIRSR000241-2"/>
    </source>
</evidence>
<feature type="active site" description="Charge relay system" evidence="13">
    <location>
        <position position="85"/>
    </location>
</feature>
<feature type="compositionally biased region" description="Basic and acidic residues" evidence="16">
    <location>
        <begin position="1"/>
        <end position="11"/>
    </location>
</feature>
<dbReference type="GO" id="GO:0004846">
    <property type="term" value="F:urate oxidase activity"/>
    <property type="evidence" value="ECO:0007669"/>
    <property type="project" value="UniProtKB-EC"/>
</dbReference>
<evidence type="ECO:0000256" key="7">
    <source>
        <dbReference type="ARBA" id="ARBA00022631"/>
    </source>
</evidence>
<keyword evidence="18" id="KW-1185">Reference proteome</keyword>
<dbReference type="GO" id="GO:0006145">
    <property type="term" value="P:purine nucleobase catabolic process"/>
    <property type="evidence" value="ECO:0007669"/>
    <property type="project" value="TreeGrafter"/>
</dbReference>
<keyword evidence="8 12" id="KW-0560">Oxidoreductase</keyword>
<feature type="binding site" evidence="14">
    <location>
        <position position="85"/>
    </location>
    <ligand>
        <name>O2</name>
        <dbReference type="ChEBI" id="CHEBI:15379"/>
    </ligand>
</feature>
<dbReference type="Ensembl" id="ENSAPET00000007256.1">
    <property type="protein sequence ID" value="ENSAPEP00000007071.1"/>
    <property type="gene ID" value="ENSAPEG00000005071.1"/>
</dbReference>
<evidence type="ECO:0000256" key="5">
    <source>
        <dbReference type="ARBA" id="ARBA00012598"/>
    </source>
</evidence>
<feature type="binding site" evidence="14">
    <location>
        <position position="279"/>
    </location>
    <ligand>
        <name>urate</name>
        <dbReference type="ChEBI" id="CHEBI:17775"/>
    </ligand>
</feature>
<feature type="binding site" evidence="14">
    <location>
        <position position="86"/>
    </location>
    <ligand>
        <name>urate</name>
        <dbReference type="ChEBI" id="CHEBI:17775"/>
    </ligand>
</feature>
<dbReference type="PIRSF" id="PIRSF000241">
    <property type="entry name" value="Urate_oxidase"/>
    <property type="match status" value="1"/>
</dbReference>
<organism evidence="17 18">
    <name type="scientific">Amphiprion percula</name>
    <name type="common">Orange clownfish</name>
    <name type="synonym">Lutjanus percula</name>
    <dbReference type="NCBI Taxonomy" id="161767"/>
    <lineage>
        <taxon>Eukaryota</taxon>
        <taxon>Metazoa</taxon>
        <taxon>Chordata</taxon>
        <taxon>Craniata</taxon>
        <taxon>Vertebrata</taxon>
        <taxon>Euteleostomi</taxon>
        <taxon>Actinopterygii</taxon>
        <taxon>Neopterygii</taxon>
        <taxon>Teleostei</taxon>
        <taxon>Neoteleostei</taxon>
        <taxon>Acanthomorphata</taxon>
        <taxon>Ovalentaria</taxon>
        <taxon>Pomacentridae</taxon>
        <taxon>Amphiprion</taxon>
    </lineage>
</organism>
<evidence type="ECO:0000256" key="8">
    <source>
        <dbReference type="ARBA" id="ARBA00023002"/>
    </source>
</evidence>
<dbReference type="NCBIfam" id="TIGR03383">
    <property type="entry name" value="urate_oxi"/>
    <property type="match status" value="1"/>
</dbReference>
<comment type="similarity">
    <text evidence="4 12 15">Belongs to the uricase family.</text>
</comment>
<evidence type="ECO:0000313" key="18">
    <source>
        <dbReference type="Proteomes" id="UP000265080"/>
    </source>
</evidence>
<proteinExistence type="inferred from homology"/>
<dbReference type="STRING" id="161767.ENSAPEP00000007071"/>
<keyword evidence="9 12" id="KW-0576">Peroxisome</keyword>
<evidence type="ECO:0000256" key="11">
    <source>
        <dbReference type="ARBA" id="ARBA00048818"/>
    </source>
</evidence>
<dbReference type="GO" id="GO:0019628">
    <property type="term" value="P:urate catabolic process"/>
    <property type="evidence" value="ECO:0007669"/>
    <property type="project" value="UniProtKB-UniPathway"/>
</dbReference>
<evidence type="ECO:0000256" key="1">
    <source>
        <dbReference type="ARBA" id="ARBA00003860"/>
    </source>
</evidence>
<comment type="subcellular location">
    <subcellularLocation>
        <location evidence="2 12">Peroxisome</location>
    </subcellularLocation>
</comment>
<reference evidence="17 18" key="1">
    <citation type="submission" date="2018-03" db="EMBL/GenBank/DDBJ databases">
        <title>Finding Nemo's genes: A chromosome-scale reference assembly of the genome of the orange clownfish Amphiprion percula.</title>
        <authorList>
            <person name="Lehmann R."/>
        </authorList>
    </citation>
    <scope>NUCLEOTIDE SEQUENCE</scope>
</reference>
<dbReference type="Gene3D" id="3.10.270.10">
    <property type="entry name" value="Urate Oxidase"/>
    <property type="match status" value="1"/>
</dbReference>
<feature type="binding site" evidence="14">
    <location>
        <position position="187"/>
    </location>
    <ligand>
        <name>urate</name>
        <dbReference type="ChEBI" id="CHEBI:17775"/>
    </ligand>
</feature>
<feature type="binding site" evidence="14">
    <location>
        <position position="279"/>
    </location>
    <ligand>
        <name>O2</name>
        <dbReference type="ChEBI" id="CHEBI:15379"/>
    </ligand>
</feature>
<comment type="catalytic activity">
    <reaction evidence="11 12 15">
        <text>urate + O2 + H2O = 5-hydroxyisourate + H2O2</text>
        <dbReference type="Rhea" id="RHEA:21368"/>
        <dbReference type="ChEBI" id="CHEBI:15377"/>
        <dbReference type="ChEBI" id="CHEBI:15379"/>
        <dbReference type="ChEBI" id="CHEBI:16240"/>
        <dbReference type="ChEBI" id="CHEBI:17775"/>
        <dbReference type="ChEBI" id="CHEBI:18072"/>
        <dbReference type="EC" id="1.7.3.3"/>
    </reaction>
</comment>
<reference evidence="17" key="3">
    <citation type="submission" date="2025-09" db="UniProtKB">
        <authorList>
            <consortium name="Ensembl"/>
        </authorList>
    </citation>
    <scope>IDENTIFICATION</scope>
</reference>
<feature type="binding site" evidence="14">
    <location>
        <position position="204"/>
    </location>
    <ligand>
        <name>urate</name>
        <dbReference type="ChEBI" id="CHEBI:17775"/>
    </ligand>
</feature>
<accession>A0A3P8S491</accession>
<feature type="binding site" evidence="14">
    <location>
        <position position="85"/>
    </location>
    <ligand>
        <name>5-hydroxyisourate</name>
        <dbReference type="ChEBI" id="CHEBI:18072"/>
    </ligand>
</feature>
<evidence type="ECO:0000256" key="3">
    <source>
        <dbReference type="ARBA" id="ARBA00004831"/>
    </source>
</evidence>
<evidence type="ECO:0000313" key="17">
    <source>
        <dbReference type="Ensembl" id="ENSAPEP00000007071.1"/>
    </source>
</evidence>
<dbReference type="AlphaFoldDB" id="A0A3P8S491"/>
<dbReference type="EC" id="1.7.3.3" evidence="5 12"/>
<dbReference type="FunFam" id="3.10.270.10:FF:000001">
    <property type="entry name" value="Uricase"/>
    <property type="match status" value="1"/>
</dbReference>
<feature type="binding site" evidence="14">
    <location>
        <position position="252"/>
    </location>
    <ligand>
        <name>5-hydroxyisourate</name>
        <dbReference type="ChEBI" id="CHEBI:18072"/>
    </ligand>
</feature>
<feature type="binding site" evidence="14">
    <location>
        <position position="253"/>
    </location>
    <ligand>
        <name>urate</name>
        <dbReference type="ChEBI" id="CHEBI:17775"/>
    </ligand>
</feature>
<evidence type="ECO:0000256" key="15">
    <source>
        <dbReference type="RuleBase" id="RU004455"/>
    </source>
</evidence>
<dbReference type="PRINTS" id="PR00093">
    <property type="entry name" value="URICASE"/>
</dbReference>
<sequence>MQALQKHHDDDAAPEMQHVSDEDEGAQQQNVEFVRTGYGKNSVKVLFIRRQRNHHEIIELKADVELTLKTRKDYLSGDNSDIIPTDTIKNTVHALAKIRGVKTIEQFSLDICHHFLTSFSHVLRAKIHMQEAPWRRLEKNGVEHAHAFIFSPEACRFCDVEQNLHGVPVVHSGVRDMKVLKTTQSGFEGFLRDRFTTLQETKDRCFCTSVYARWRYNKIQDVDFDAAWKCVKETIIEKFAGPYDHGEFSPSVQKTLYETQVLVLGRLPEVDEVEIVMPNQHYFTIDMTKMGLKNQDEVLLPLDNPSGNITGTVGRKQRSRL</sequence>
<evidence type="ECO:0000256" key="6">
    <source>
        <dbReference type="ARBA" id="ARBA00017098"/>
    </source>
</evidence>
<feature type="binding site" evidence="14">
    <location>
        <position position="253"/>
    </location>
    <ligand>
        <name>5-hydroxyisourate</name>
        <dbReference type="ChEBI" id="CHEBI:18072"/>
    </ligand>
</feature>
<evidence type="ECO:0000256" key="16">
    <source>
        <dbReference type="SAM" id="MobiDB-lite"/>
    </source>
</evidence>
<dbReference type="GO" id="GO:0005777">
    <property type="term" value="C:peroxisome"/>
    <property type="evidence" value="ECO:0007669"/>
    <property type="project" value="UniProtKB-SubCell"/>
</dbReference>
<dbReference type="PANTHER" id="PTHR42874:SF1">
    <property type="entry name" value="URICASE"/>
    <property type="match status" value="1"/>
</dbReference>
<evidence type="ECO:0000256" key="12">
    <source>
        <dbReference type="PIRNR" id="PIRNR000241"/>
    </source>
</evidence>
<feature type="binding site" evidence="14">
    <location>
        <position position="85"/>
    </location>
    <ligand>
        <name>urate</name>
        <dbReference type="ChEBI" id="CHEBI:17775"/>
    </ligand>
</feature>
<feature type="binding site" evidence="14">
    <location>
        <position position="204"/>
    </location>
    <ligand>
        <name>5-hydroxyisourate</name>
        <dbReference type="ChEBI" id="CHEBI:18072"/>
    </ligand>
</feature>
<evidence type="ECO:0000256" key="9">
    <source>
        <dbReference type="ARBA" id="ARBA00023140"/>
    </source>
</evidence>
<dbReference type="SUPFAM" id="SSF55620">
    <property type="entry name" value="Tetrahydrobiopterin biosynthesis enzymes-like"/>
    <property type="match status" value="2"/>
</dbReference>
<evidence type="ECO:0000256" key="4">
    <source>
        <dbReference type="ARBA" id="ARBA00009760"/>
    </source>
</evidence>
<dbReference type="Proteomes" id="UP000265080">
    <property type="component" value="Chromosome 2"/>
</dbReference>
<evidence type="ECO:0000256" key="13">
    <source>
        <dbReference type="PIRSR" id="PIRSR000241-1"/>
    </source>
</evidence>
<feature type="binding site" evidence="14">
    <location>
        <position position="86"/>
    </location>
    <ligand>
        <name>5-hydroxyisourate</name>
        <dbReference type="ChEBI" id="CHEBI:18072"/>
    </ligand>
</feature>